<reference evidence="1 2" key="1">
    <citation type="submission" date="2017-11" db="EMBL/GenBank/DDBJ databases">
        <title>The genome of Rhizophagus clarus HR1 reveals common genetic basis of auxotrophy among arbuscular mycorrhizal fungi.</title>
        <authorList>
            <person name="Kobayashi Y."/>
        </authorList>
    </citation>
    <scope>NUCLEOTIDE SEQUENCE [LARGE SCALE GENOMIC DNA]</scope>
    <source>
        <strain evidence="1 2">HR1</strain>
    </source>
</reference>
<sequence>MTCIFRQGTDESGEVFECDPSIAKKIRQENKKLSSSLSIRKIKGPGFSRAFVKMPFWAKYNKALTATEIYEKRYVKPLPDKGDIYIDLSWETEKTYIFEYLTISDNVNLLVLFININYSDHKRVVCQIESLHQITNSLLPDEKHDQTFGIKVREMLLDERHDRTFGIKCCRTKCMTGLLELSIAGRKA</sequence>
<proteinExistence type="predicted"/>
<name>A0A2Z6RUH3_9GLOM</name>
<organism evidence="1 2">
    <name type="scientific">Rhizophagus clarus</name>
    <dbReference type="NCBI Taxonomy" id="94130"/>
    <lineage>
        <taxon>Eukaryota</taxon>
        <taxon>Fungi</taxon>
        <taxon>Fungi incertae sedis</taxon>
        <taxon>Mucoromycota</taxon>
        <taxon>Glomeromycotina</taxon>
        <taxon>Glomeromycetes</taxon>
        <taxon>Glomerales</taxon>
        <taxon>Glomeraceae</taxon>
        <taxon>Rhizophagus</taxon>
    </lineage>
</organism>
<dbReference type="Proteomes" id="UP000247702">
    <property type="component" value="Unassembled WGS sequence"/>
</dbReference>
<accession>A0A2Z6RUH3</accession>
<keyword evidence="2" id="KW-1185">Reference proteome</keyword>
<dbReference type="EMBL" id="BEXD01003094">
    <property type="protein sequence ID" value="GBC00202.1"/>
    <property type="molecule type" value="Genomic_DNA"/>
</dbReference>
<evidence type="ECO:0000313" key="1">
    <source>
        <dbReference type="EMBL" id="GBC00202.1"/>
    </source>
</evidence>
<evidence type="ECO:0000313" key="2">
    <source>
        <dbReference type="Proteomes" id="UP000247702"/>
    </source>
</evidence>
<dbReference type="STRING" id="94130.A0A2Z6RUH3"/>
<protein>
    <submittedName>
        <fullName evidence="1">Uncharacterized protein</fullName>
    </submittedName>
</protein>
<comment type="caution">
    <text evidence="1">The sequence shown here is derived from an EMBL/GenBank/DDBJ whole genome shotgun (WGS) entry which is preliminary data.</text>
</comment>
<dbReference type="AlphaFoldDB" id="A0A2Z6RUH3"/>
<gene>
    <name evidence="1" type="ORF">RclHR1_37830002</name>
</gene>